<name>A0ABV8L4F4_9NOCA</name>
<feature type="domain" description="Rv3651-like N-terminal" evidence="1">
    <location>
        <begin position="9"/>
        <end position="103"/>
    </location>
</feature>
<dbReference type="EMBL" id="JBHSBA010000005">
    <property type="protein sequence ID" value="MFC4125756.1"/>
    <property type="molecule type" value="Genomic_DNA"/>
</dbReference>
<proteinExistence type="predicted"/>
<comment type="caution">
    <text evidence="2">The sequence shown here is derived from an EMBL/GenBank/DDBJ whole genome shotgun (WGS) entry which is preliminary data.</text>
</comment>
<accession>A0ABV8L4F4</accession>
<dbReference type="Proteomes" id="UP001595767">
    <property type="component" value="Unassembled WGS sequence"/>
</dbReference>
<evidence type="ECO:0000313" key="2">
    <source>
        <dbReference type="EMBL" id="MFC4125756.1"/>
    </source>
</evidence>
<evidence type="ECO:0000313" key="3">
    <source>
        <dbReference type="Proteomes" id="UP001595767"/>
    </source>
</evidence>
<reference evidence="3" key="1">
    <citation type="journal article" date="2019" name="Int. J. Syst. Evol. Microbiol.">
        <title>The Global Catalogue of Microorganisms (GCM) 10K type strain sequencing project: providing services to taxonomists for standard genome sequencing and annotation.</title>
        <authorList>
            <consortium name="The Broad Institute Genomics Platform"/>
            <consortium name="The Broad Institute Genome Sequencing Center for Infectious Disease"/>
            <person name="Wu L."/>
            <person name="Ma J."/>
        </authorList>
    </citation>
    <scope>NUCLEOTIDE SEQUENCE [LARGE SCALE GENOMIC DNA]</scope>
    <source>
        <strain evidence="3">CGMCC 4.7204</strain>
    </source>
</reference>
<dbReference type="RefSeq" id="WP_378550340.1">
    <property type="nucleotide sequence ID" value="NZ_JBHSBA010000005.1"/>
</dbReference>
<dbReference type="Pfam" id="PF18007">
    <property type="entry name" value="Rv3651-like_N"/>
    <property type="match status" value="1"/>
</dbReference>
<dbReference type="InterPro" id="IPR041458">
    <property type="entry name" value="Rv3651-like_N"/>
</dbReference>
<sequence length="333" mass="35942">MTTPDSTGDWLLLETLVEELAPTVVAEGARPRQWSGASWLNRRFGKTRAQLATAAVHRCRAERASVREEADGWRVLAEPVRCAFDGVHGVQVWTGTVDTPVPPRRRVGAWDWAADTELAHHGPGLEELIFARDPADVRVIRTPPDAFGRMVGFDGRVEYFAMATSLEPGGRWQGVVDMLGDDEVLRGFQMVARAAPLVRRVSGLMHALPEHGWEKPMSDPELAMLRAVSQRVGVGVGVIELSGGLVYEWVAEPPPPLAPWAVERPVVDPSDLAALLAACAEVAAVPAAARRLTLRVRFAGGDWISVTAELVSLGSAAAGHGLLRVWTDEPASG</sequence>
<keyword evidence="3" id="KW-1185">Reference proteome</keyword>
<organism evidence="2 3">
    <name type="scientific">Nocardia rhizosphaerae</name>
    <dbReference type="NCBI Taxonomy" id="1691571"/>
    <lineage>
        <taxon>Bacteria</taxon>
        <taxon>Bacillati</taxon>
        <taxon>Actinomycetota</taxon>
        <taxon>Actinomycetes</taxon>
        <taxon>Mycobacteriales</taxon>
        <taxon>Nocardiaceae</taxon>
        <taxon>Nocardia</taxon>
    </lineage>
</organism>
<gene>
    <name evidence="2" type="ORF">ACFOW8_12520</name>
</gene>
<protein>
    <submittedName>
        <fullName evidence="2">GAF domain-containing protein</fullName>
    </submittedName>
</protein>
<evidence type="ECO:0000259" key="1">
    <source>
        <dbReference type="Pfam" id="PF18007"/>
    </source>
</evidence>